<dbReference type="RefSeq" id="WP_079285534.1">
    <property type="nucleotide sequence ID" value="NZ_CP012919.1"/>
</dbReference>
<dbReference type="EMBL" id="CP032344">
    <property type="protein sequence ID" value="QCO13715.1"/>
    <property type="molecule type" value="Genomic_DNA"/>
</dbReference>
<reference evidence="1 4" key="2">
    <citation type="submission" date="2023-11" db="EMBL/GenBank/DDBJ databases">
        <title>MicrobeMod: A computational toolkit for identifying prokaryotic methylation and restriction-modification with nanopore sequencing.</title>
        <authorList>
            <person name="Crits-Christoph A."/>
            <person name="Kang S.C."/>
            <person name="Lee H."/>
            <person name="Ostrov N."/>
        </authorList>
    </citation>
    <scope>NUCLEOTIDE SEQUENCE [LARGE SCALE GENOMIC DNA]</scope>
    <source>
        <strain evidence="1 4">ATCC 29145</strain>
    </source>
</reference>
<dbReference type="Pfam" id="PF03385">
    <property type="entry name" value="STELLO"/>
    <property type="match status" value="1"/>
</dbReference>
<dbReference type="Proteomes" id="UP001277471">
    <property type="component" value="Unassembled WGS sequence"/>
</dbReference>
<evidence type="ECO:0000313" key="3">
    <source>
        <dbReference type="Proteomes" id="UP000298774"/>
    </source>
</evidence>
<name>A0A4D8QS63_AZOBR</name>
<evidence type="ECO:0000313" key="1">
    <source>
        <dbReference type="EMBL" id="MDX5955764.1"/>
    </source>
</evidence>
<evidence type="ECO:0000313" key="2">
    <source>
        <dbReference type="EMBL" id="QCO13715.1"/>
    </source>
</evidence>
<dbReference type="GeneID" id="56449432"/>
<organism evidence="2 3">
    <name type="scientific">Azospirillum brasilense</name>
    <dbReference type="NCBI Taxonomy" id="192"/>
    <lineage>
        <taxon>Bacteria</taxon>
        <taxon>Pseudomonadati</taxon>
        <taxon>Pseudomonadota</taxon>
        <taxon>Alphaproteobacteria</taxon>
        <taxon>Rhodospirillales</taxon>
        <taxon>Azospirillaceae</taxon>
        <taxon>Azospirillum</taxon>
    </lineage>
</organism>
<keyword evidence="4" id="KW-1185">Reference proteome</keyword>
<dbReference type="EMBL" id="JAWXYC010000006">
    <property type="protein sequence ID" value="MDX5955764.1"/>
    <property type="molecule type" value="Genomic_DNA"/>
</dbReference>
<dbReference type="PANTHER" id="PTHR31362">
    <property type="entry name" value="GLYCOSYLTRANSFERASE STELLO1-RELATED"/>
    <property type="match status" value="1"/>
</dbReference>
<gene>
    <name evidence="2" type="ORF">D3868_32410</name>
    <name evidence="1" type="ORF">SIM66_31830</name>
</gene>
<dbReference type="Proteomes" id="UP000298774">
    <property type="component" value="Plasmid p5"/>
</dbReference>
<reference evidence="2 3" key="1">
    <citation type="submission" date="2018-09" db="EMBL/GenBank/DDBJ databases">
        <title>Whole genome based analysis of evolution and adaptive divergence in Indian and Brazilian strains of Azospirillum brasilense.</title>
        <authorList>
            <person name="Singh C."/>
            <person name="Tripathi A.K."/>
        </authorList>
    </citation>
    <scope>NUCLEOTIDE SEQUENCE [LARGE SCALE GENOMIC DNA]</scope>
    <source>
        <strain evidence="2 3">MTCC4038</strain>
        <plasmid evidence="2 3">p5</plasmid>
    </source>
</reference>
<keyword evidence="2" id="KW-0614">Plasmid</keyword>
<evidence type="ECO:0000313" key="4">
    <source>
        <dbReference type="Proteomes" id="UP001277471"/>
    </source>
</evidence>
<geneLocation type="plasmid" evidence="2 3">
    <name>p5</name>
</geneLocation>
<proteinExistence type="predicted"/>
<dbReference type="PANTHER" id="PTHR31362:SF0">
    <property type="entry name" value="EXOSTOSIN DOMAIN-CONTAINING PROTEIN-RELATED"/>
    <property type="match status" value="1"/>
</dbReference>
<dbReference type="AlphaFoldDB" id="A0A4D8QS63"/>
<sequence length="339" mass="38775">MKENKSAIVVTSINHPTFCLKEFSSGAESHHTDVIVIGDRRSPEDFYLENCNFLSLSEQEQQFPQFSNILPVNSYARKNIGYLVALKSGINHIIDTDDDNAPYSNFWVPRSKIVSGRLVERDGWVNAYAYFSDALIWPRGLPLDQIRSPDAAPPAGRTVEHVCPVQQGLADDNPDVDAVYRLILPLPIKFRNEKDIILSPGSWCPFNSQNTHWWPEAFPLMYLPSYCSFRMTDIWRSFVAQRILWANNWSVSFHSSTVYQDRNEHNLMRDFEQEVSGYINNNRIAETLSVLDIHPGIQNHGDNLRKCYSSLVKIGVIGPEELPLLDAWIEEVEGYTYCS</sequence>
<accession>A0A4D8QS63</accession>
<protein>
    <submittedName>
        <fullName evidence="2">DUF288 domain-containing protein</fullName>
    </submittedName>
    <submittedName>
        <fullName evidence="1">STELLO glycosyltransferase family protein</fullName>
    </submittedName>
</protein>
<dbReference type="InterPro" id="IPR005049">
    <property type="entry name" value="STL-like"/>
</dbReference>